<keyword evidence="1" id="KW-1133">Transmembrane helix</keyword>
<comment type="caution">
    <text evidence="2">The sequence shown here is derived from an EMBL/GenBank/DDBJ whole genome shotgun (WGS) entry which is preliminary data.</text>
</comment>
<evidence type="ECO:0000313" key="2">
    <source>
        <dbReference type="EMBL" id="OGY07839.1"/>
    </source>
</evidence>
<keyword evidence="1" id="KW-0812">Transmembrane</keyword>
<name>A0A1G1UXG5_9BACT</name>
<feature type="transmembrane region" description="Helical" evidence="1">
    <location>
        <begin position="28"/>
        <end position="48"/>
    </location>
</feature>
<keyword evidence="1" id="KW-0472">Membrane</keyword>
<organism evidence="2 3">
    <name type="scientific">Candidatus Blackburnbacteria bacterium RIFCSPHIGHO2_01_FULL_43_15b</name>
    <dbReference type="NCBI Taxonomy" id="1797513"/>
    <lineage>
        <taxon>Bacteria</taxon>
        <taxon>Candidatus Blackburniibacteriota</taxon>
    </lineage>
</organism>
<dbReference type="Proteomes" id="UP000177967">
    <property type="component" value="Unassembled WGS sequence"/>
</dbReference>
<reference evidence="2 3" key="1">
    <citation type="journal article" date="2016" name="Nat. Commun.">
        <title>Thousands of microbial genomes shed light on interconnected biogeochemical processes in an aquifer system.</title>
        <authorList>
            <person name="Anantharaman K."/>
            <person name="Brown C.T."/>
            <person name="Hug L.A."/>
            <person name="Sharon I."/>
            <person name="Castelle C.J."/>
            <person name="Probst A.J."/>
            <person name="Thomas B.C."/>
            <person name="Singh A."/>
            <person name="Wilkins M.J."/>
            <person name="Karaoz U."/>
            <person name="Brodie E.L."/>
            <person name="Williams K.H."/>
            <person name="Hubbard S.S."/>
            <person name="Banfield J.F."/>
        </authorList>
    </citation>
    <scope>NUCLEOTIDE SEQUENCE [LARGE SCALE GENOMIC DNA]</scope>
</reference>
<dbReference type="AlphaFoldDB" id="A0A1G1UXG5"/>
<dbReference type="STRING" id="1797513.A2782_01710"/>
<accession>A0A1G1UXG5</accession>
<protein>
    <submittedName>
        <fullName evidence="2">Uncharacterized protein</fullName>
    </submittedName>
</protein>
<evidence type="ECO:0000256" key="1">
    <source>
        <dbReference type="SAM" id="Phobius"/>
    </source>
</evidence>
<proteinExistence type="predicted"/>
<gene>
    <name evidence="2" type="ORF">A2782_01710</name>
</gene>
<dbReference type="EMBL" id="MHBW01000035">
    <property type="protein sequence ID" value="OGY07839.1"/>
    <property type="molecule type" value="Genomic_DNA"/>
</dbReference>
<evidence type="ECO:0000313" key="3">
    <source>
        <dbReference type="Proteomes" id="UP000177967"/>
    </source>
</evidence>
<sequence length="171" mass="18537">MGINLVGQASKKEVQNKRLTSVLKRTSFIVLAVYFVALAFVFGVKVLFSRKDASLVLEGQNLAKQIKVLSASETLLNTVKNRTALAGKIIDNSPQAPEKLLVEVISMLPIGAKVIQVDAQPDNFNVLIETPDSKTLTQIFSAITASQFTSIELSSLNLTDTGVYNASLNIR</sequence>